<proteinExistence type="predicted"/>
<name>A0A9X2SIJ8_9PSEU</name>
<sequence length="106" mass="11497">MAVNIGSTGGKVAMPSFGAYSGAVRTKPTERGIVTAARLVEAKTPERQTRYAGLMKAFRATTRSWGTDGQPRARYLVGRDAAIMTRLTHLVSDRLPDRMVRSAMGL</sequence>
<evidence type="ECO:0000313" key="1">
    <source>
        <dbReference type="EMBL" id="MCR6483008.1"/>
    </source>
</evidence>
<evidence type="ECO:0000313" key="2">
    <source>
        <dbReference type="Proteomes" id="UP001144096"/>
    </source>
</evidence>
<gene>
    <name evidence="1" type="ORF">M8542_09270</name>
</gene>
<protein>
    <submittedName>
        <fullName evidence="1">Uncharacterized protein</fullName>
    </submittedName>
</protein>
<dbReference type="RefSeq" id="WP_257919621.1">
    <property type="nucleotide sequence ID" value="NZ_JAMXQV010000003.1"/>
</dbReference>
<dbReference type="Proteomes" id="UP001144096">
    <property type="component" value="Unassembled WGS sequence"/>
</dbReference>
<comment type="caution">
    <text evidence="1">The sequence shown here is derived from an EMBL/GenBank/DDBJ whole genome shotgun (WGS) entry which is preliminary data.</text>
</comment>
<keyword evidence="2" id="KW-1185">Reference proteome</keyword>
<accession>A0A9X2SIJ8</accession>
<dbReference type="EMBL" id="JAMXQV010000003">
    <property type="protein sequence ID" value="MCR6483008.1"/>
    <property type="molecule type" value="Genomic_DNA"/>
</dbReference>
<dbReference type="AlphaFoldDB" id="A0A9X2SIJ8"/>
<organism evidence="1 2">
    <name type="scientific">Amycolatopsis iheyensis</name>
    <dbReference type="NCBI Taxonomy" id="2945988"/>
    <lineage>
        <taxon>Bacteria</taxon>
        <taxon>Bacillati</taxon>
        <taxon>Actinomycetota</taxon>
        <taxon>Actinomycetes</taxon>
        <taxon>Pseudonocardiales</taxon>
        <taxon>Pseudonocardiaceae</taxon>
        <taxon>Amycolatopsis</taxon>
    </lineage>
</organism>
<reference evidence="1" key="1">
    <citation type="submission" date="2022-06" db="EMBL/GenBank/DDBJ databases">
        <title>Amycolatopsis iheyaensis sp. nov., a new species of the genus Amycolatopsis isolated from soil in Iheya island, Japan.</title>
        <authorList>
            <person name="Ngamcharungchit C."/>
            <person name="Kanto H."/>
            <person name="Take A."/>
            <person name="Intra B."/>
            <person name="Matsumoto A."/>
            <person name="Panbangred W."/>
            <person name="Inahashi Y."/>
        </authorList>
    </citation>
    <scope>NUCLEOTIDE SEQUENCE</scope>
    <source>
        <strain evidence="1">OK19-0408</strain>
    </source>
</reference>